<sequence length="161" mass="19211">MNEKEEKEECEINYKLVYHAERQKRVWESYFYSHQRIDILIIALSSAGIYICLETMKYLYEHNACCINPIIKISAFFLVLTILLNLISQWYSTKIHYNDYDICEYCISLSEEDIMECKDEIKKREKVIEENNKKSTNATKASFAFLFLGVSLLLIFFFFIF</sequence>
<keyword evidence="1" id="KW-0472">Membrane</keyword>
<evidence type="ECO:0000256" key="1">
    <source>
        <dbReference type="SAM" id="Phobius"/>
    </source>
</evidence>
<evidence type="ECO:0000313" key="2">
    <source>
        <dbReference type="EMBL" id="GAA4075501.1"/>
    </source>
</evidence>
<dbReference type="EMBL" id="BAABCT010000005">
    <property type="protein sequence ID" value="GAA4075501.1"/>
    <property type="molecule type" value="Genomic_DNA"/>
</dbReference>
<dbReference type="Proteomes" id="UP001500367">
    <property type="component" value="Unassembled WGS sequence"/>
</dbReference>
<gene>
    <name evidence="2" type="ORF">GCM10022389_21530</name>
</gene>
<feature type="transmembrane region" description="Helical" evidence="1">
    <location>
        <begin position="37"/>
        <end position="53"/>
    </location>
</feature>
<reference evidence="3" key="1">
    <citation type="journal article" date="2019" name="Int. J. Syst. Evol. Microbiol.">
        <title>The Global Catalogue of Microorganisms (GCM) 10K type strain sequencing project: providing services to taxonomists for standard genome sequencing and annotation.</title>
        <authorList>
            <consortium name="The Broad Institute Genomics Platform"/>
            <consortium name="The Broad Institute Genome Sequencing Center for Infectious Disease"/>
            <person name="Wu L."/>
            <person name="Ma J."/>
        </authorList>
    </citation>
    <scope>NUCLEOTIDE SEQUENCE [LARGE SCALE GENOMIC DNA]</scope>
    <source>
        <strain evidence="3">JCM 17069</strain>
    </source>
</reference>
<keyword evidence="1" id="KW-1133">Transmembrane helix</keyword>
<feature type="transmembrane region" description="Helical" evidence="1">
    <location>
        <begin position="141"/>
        <end position="160"/>
    </location>
</feature>
<evidence type="ECO:0000313" key="3">
    <source>
        <dbReference type="Proteomes" id="UP001500367"/>
    </source>
</evidence>
<dbReference type="RefSeq" id="WP_344816719.1">
    <property type="nucleotide sequence ID" value="NZ_BAABCT010000005.1"/>
</dbReference>
<protein>
    <recommendedName>
        <fullName evidence="4">Transmembrane protein</fullName>
    </recommendedName>
</protein>
<comment type="caution">
    <text evidence="2">The sequence shown here is derived from an EMBL/GenBank/DDBJ whole genome shotgun (WGS) entry which is preliminary data.</text>
</comment>
<evidence type="ECO:0008006" key="4">
    <source>
        <dbReference type="Google" id="ProtNLM"/>
    </source>
</evidence>
<name>A0ABP7VWG7_9FLAO</name>
<feature type="transmembrane region" description="Helical" evidence="1">
    <location>
        <begin position="73"/>
        <end position="91"/>
    </location>
</feature>
<keyword evidence="3" id="KW-1185">Reference proteome</keyword>
<proteinExistence type="predicted"/>
<organism evidence="2 3">
    <name type="scientific">Flavobacterium cheonanense</name>
    <dbReference type="NCBI Taxonomy" id="706183"/>
    <lineage>
        <taxon>Bacteria</taxon>
        <taxon>Pseudomonadati</taxon>
        <taxon>Bacteroidota</taxon>
        <taxon>Flavobacteriia</taxon>
        <taxon>Flavobacteriales</taxon>
        <taxon>Flavobacteriaceae</taxon>
        <taxon>Flavobacterium</taxon>
    </lineage>
</organism>
<accession>A0ABP7VWG7</accession>
<keyword evidence="1" id="KW-0812">Transmembrane</keyword>